<dbReference type="PANTHER" id="PTHR43176:SF3">
    <property type="entry name" value="3-HYDROXYISOBUTYRYL-COA HYDROLASE, MITOCHONDRIAL"/>
    <property type="match status" value="1"/>
</dbReference>
<dbReference type="CDD" id="cd06558">
    <property type="entry name" value="crotonase-like"/>
    <property type="match status" value="1"/>
</dbReference>
<keyword evidence="6" id="KW-1185">Reference proteome</keyword>
<dbReference type="EC" id="3.1.2.4" evidence="2"/>
<sequence>MTHDAEPASVLVHHDGHLGHLVLNRPRALNALTAEMVQSIGRALTEWATDDAVHVVLITGSGERGLCAGGDIVGIHRDAEAGGTQTASFWAAEYPVNALIAGYPKPIVALMDGIVFGGGVGLSAHAAVRLVTERSTIGMPETAIGFVPDVGGTLLLSRAPGELGTHLALTADTMTGPDAIALGFADRFLRSARIPELVAGLATQELQEVLAAVTEPAPPAPLLQQRHWINACYAVDTVEAILGRLDASTEAGAVAAAASIRSNSPTAVKVTLASLRRARLLPSLESVLEQEFRVSQHSLDRPDFREGIRARVIDKDQAPRWNPATLAEVSDAEVEAHFADLGERELGLALAEAAS</sequence>
<dbReference type="RefSeq" id="WP_134520736.1">
    <property type="nucleotide sequence ID" value="NZ_SOHE01000072.1"/>
</dbReference>
<organism evidence="5 6">
    <name type="scientific">Cryobacterium frigoriphilum</name>
    <dbReference type="NCBI Taxonomy" id="1259150"/>
    <lineage>
        <taxon>Bacteria</taxon>
        <taxon>Bacillati</taxon>
        <taxon>Actinomycetota</taxon>
        <taxon>Actinomycetes</taxon>
        <taxon>Micrococcales</taxon>
        <taxon>Microbacteriaceae</taxon>
        <taxon>Cryobacterium</taxon>
    </lineage>
</organism>
<dbReference type="Pfam" id="PF16113">
    <property type="entry name" value="ECH_2"/>
    <property type="match status" value="1"/>
</dbReference>
<keyword evidence="5" id="KW-0413">Isomerase</keyword>
<comment type="caution">
    <text evidence="5">The sequence shown here is derived from an EMBL/GenBank/DDBJ whole genome shotgun (WGS) entry which is preliminary data.</text>
</comment>
<dbReference type="NCBIfam" id="NF004127">
    <property type="entry name" value="PRK05617.1"/>
    <property type="match status" value="1"/>
</dbReference>
<proteinExistence type="predicted"/>
<evidence type="ECO:0000256" key="2">
    <source>
        <dbReference type="ARBA" id="ARBA00011915"/>
    </source>
</evidence>
<keyword evidence="3" id="KW-0378">Hydrolase</keyword>
<gene>
    <name evidence="5" type="ORF">E3T55_16990</name>
</gene>
<dbReference type="EMBL" id="SOHE01000072">
    <property type="protein sequence ID" value="TFD46560.1"/>
    <property type="molecule type" value="Genomic_DNA"/>
</dbReference>
<dbReference type="PANTHER" id="PTHR43176">
    <property type="entry name" value="3-HYDROXYISOBUTYRYL-COA HYDROLASE-RELATED"/>
    <property type="match status" value="1"/>
</dbReference>
<dbReference type="InterPro" id="IPR029045">
    <property type="entry name" value="ClpP/crotonase-like_dom_sf"/>
</dbReference>
<evidence type="ECO:0000259" key="4">
    <source>
        <dbReference type="Pfam" id="PF16113"/>
    </source>
</evidence>
<dbReference type="InterPro" id="IPR045004">
    <property type="entry name" value="ECH_dom"/>
</dbReference>
<evidence type="ECO:0000313" key="5">
    <source>
        <dbReference type="EMBL" id="TFD46560.1"/>
    </source>
</evidence>
<name>A0A4R8ZUY3_9MICO</name>
<dbReference type="InterPro" id="IPR032259">
    <property type="entry name" value="HIBYL-CoA-H"/>
</dbReference>
<dbReference type="GO" id="GO:0016853">
    <property type="term" value="F:isomerase activity"/>
    <property type="evidence" value="ECO:0007669"/>
    <property type="project" value="UniProtKB-KW"/>
</dbReference>
<dbReference type="OrthoDB" id="9790967at2"/>
<dbReference type="AlphaFoldDB" id="A0A4R8ZUY3"/>
<feature type="domain" description="Enoyl-CoA hydratase/isomerase" evidence="4">
    <location>
        <begin position="19"/>
        <end position="338"/>
    </location>
</feature>
<dbReference type="GO" id="GO:0006574">
    <property type="term" value="P:L-valine catabolic process"/>
    <property type="evidence" value="ECO:0007669"/>
    <property type="project" value="TreeGrafter"/>
</dbReference>
<evidence type="ECO:0000256" key="3">
    <source>
        <dbReference type="ARBA" id="ARBA00022801"/>
    </source>
</evidence>
<dbReference type="SUPFAM" id="SSF52096">
    <property type="entry name" value="ClpP/crotonase"/>
    <property type="match status" value="1"/>
</dbReference>
<evidence type="ECO:0000256" key="1">
    <source>
        <dbReference type="ARBA" id="ARBA00001709"/>
    </source>
</evidence>
<dbReference type="Gene3D" id="3.90.226.10">
    <property type="entry name" value="2-enoyl-CoA Hydratase, Chain A, domain 1"/>
    <property type="match status" value="1"/>
</dbReference>
<accession>A0A4R8ZUY3</accession>
<evidence type="ECO:0000313" key="6">
    <source>
        <dbReference type="Proteomes" id="UP000297447"/>
    </source>
</evidence>
<dbReference type="GO" id="GO:0005829">
    <property type="term" value="C:cytosol"/>
    <property type="evidence" value="ECO:0007669"/>
    <property type="project" value="TreeGrafter"/>
</dbReference>
<comment type="catalytic activity">
    <reaction evidence="1">
        <text>3-hydroxy-2-methylpropanoyl-CoA + H2O = 3-hydroxy-2-methylpropanoate + CoA + H(+)</text>
        <dbReference type="Rhea" id="RHEA:20888"/>
        <dbReference type="ChEBI" id="CHEBI:11805"/>
        <dbReference type="ChEBI" id="CHEBI:15377"/>
        <dbReference type="ChEBI" id="CHEBI:15378"/>
        <dbReference type="ChEBI" id="CHEBI:57287"/>
        <dbReference type="ChEBI" id="CHEBI:57340"/>
        <dbReference type="EC" id="3.1.2.4"/>
    </reaction>
</comment>
<reference evidence="5 6" key="1">
    <citation type="submission" date="2019-03" db="EMBL/GenBank/DDBJ databases">
        <title>Genomics of glacier-inhabiting Cryobacterium strains.</title>
        <authorList>
            <person name="Liu Q."/>
            <person name="Xin Y.-H."/>
        </authorList>
    </citation>
    <scope>NUCLEOTIDE SEQUENCE [LARGE SCALE GENOMIC DNA]</scope>
    <source>
        <strain evidence="5 6">Hh14</strain>
    </source>
</reference>
<protein>
    <recommendedName>
        <fullName evidence="2">3-hydroxyisobutyryl-CoA hydrolase</fullName>
        <ecNumber evidence="2">3.1.2.4</ecNumber>
    </recommendedName>
</protein>
<dbReference type="Proteomes" id="UP000297447">
    <property type="component" value="Unassembled WGS sequence"/>
</dbReference>
<dbReference type="GO" id="GO:0003860">
    <property type="term" value="F:3-hydroxyisobutyryl-CoA hydrolase activity"/>
    <property type="evidence" value="ECO:0007669"/>
    <property type="project" value="UniProtKB-EC"/>
</dbReference>